<dbReference type="RefSeq" id="WP_203646153.1">
    <property type="nucleotide sequence ID" value="NZ_BOLN01000008.1"/>
</dbReference>
<gene>
    <name evidence="1" type="ORF">ACFQ44_10595</name>
</gene>
<keyword evidence="2" id="KW-1185">Reference proteome</keyword>
<evidence type="ECO:0000313" key="2">
    <source>
        <dbReference type="Proteomes" id="UP001597189"/>
    </source>
</evidence>
<accession>A0ABW4D5P9</accession>
<dbReference type="Proteomes" id="UP001597189">
    <property type="component" value="Unassembled WGS sequence"/>
</dbReference>
<protein>
    <submittedName>
        <fullName evidence="1">Uncharacterized protein</fullName>
    </submittedName>
</protein>
<evidence type="ECO:0000313" key="1">
    <source>
        <dbReference type="EMBL" id="MFD1456115.1"/>
    </source>
</evidence>
<name>A0ABW4D5P9_9LACO</name>
<sequence length="75" mass="8061">MNDNLQHVSGIYSGMESLENKILDLEHVLLGAGTTGAEMSYLQSLLDQCHDVNAELLTIKASVSELQASLEKGGE</sequence>
<proteinExistence type="predicted"/>
<dbReference type="EMBL" id="JBHTOD010000008">
    <property type="protein sequence ID" value="MFD1456115.1"/>
    <property type="molecule type" value="Genomic_DNA"/>
</dbReference>
<comment type="caution">
    <text evidence="1">The sequence shown here is derived from an EMBL/GenBank/DDBJ whole genome shotgun (WGS) entry which is preliminary data.</text>
</comment>
<organism evidence="1 2">
    <name type="scientific">Levilactobacillus lanxiensis</name>
    <dbReference type="NCBI Taxonomy" id="2799568"/>
    <lineage>
        <taxon>Bacteria</taxon>
        <taxon>Bacillati</taxon>
        <taxon>Bacillota</taxon>
        <taxon>Bacilli</taxon>
        <taxon>Lactobacillales</taxon>
        <taxon>Lactobacillaceae</taxon>
        <taxon>Levilactobacillus</taxon>
    </lineage>
</organism>
<reference evidence="2" key="1">
    <citation type="journal article" date="2019" name="Int. J. Syst. Evol. Microbiol.">
        <title>The Global Catalogue of Microorganisms (GCM) 10K type strain sequencing project: providing services to taxonomists for standard genome sequencing and annotation.</title>
        <authorList>
            <consortium name="The Broad Institute Genomics Platform"/>
            <consortium name="The Broad Institute Genome Sequencing Center for Infectious Disease"/>
            <person name="Wu L."/>
            <person name="Ma J."/>
        </authorList>
    </citation>
    <scope>NUCLEOTIDE SEQUENCE [LARGE SCALE GENOMIC DNA]</scope>
    <source>
        <strain evidence="2">CCM 8979</strain>
    </source>
</reference>